<dbReference type="AlphaFoldDB" id="C4J1I5"/>
<dbReference type="EMBL" id="BT084682">
    <property type="protein sequence ID" value="ACR35035.1"/>
    <property type="molecule type" value="mRNA"/>
</dbReference>
<proteinExistence type="evidence at transcript level"/>
<reference evidence="1" key="1">
    <citation type="journal article" date="2009" name="PLoS Genet.">
        <title>Sequencing, mapping, and analysis of 27,455 maize full-length cDNAs.</title>
        <authorList>
            <person name="Soderlund C."/>
            <person name="Descour A."/>
            <person name="Kudrna D."/>
            <person name="Bomhoff M."/>
            <person name="Boyd L."/>
            <person name="Currie J."/>
            <person name="Angelova A."/>
            <person name="Collura K."/>
            <person name="Wissotski M."/>
            <person name="Ashley E."/>
            <person name="Morrow D."/>
            <person name="Fernandes J."/>
            <person name="Walbot V."/>
            <person name="Yu Y."/>
        </authorList>
    </citation>
    <scope>NUCLEOTIDE SEQUENCE</scope>
    <source>
        <strain evidence="1">B73</strain>
    </source>
</reference>
<reference evidence="1" key="2">
    <citation type="submission" date="2012-06" db="EMBL/GenBank/DDBJ databases">
        <authorList>
            <person name="Yu Y."/>
            <person name="Currie J."/>
            <person name="Lomeli R."/>
            <person name="Angelova A."/>
            <person name="Collura K."/>
            <person name="Wissotski M."/>
            <person name="Campos D."/>
            <person name="Kudrna D."/>
            <person name="Golser W."/>
            <person name="Ashely E."/>
            <person name="Descour A."/>
            <person name="Fernandes J."/>
            <person name="Soderlund C."/>
            <person name="Walbot V."/>
        </authorList>
    </citation>
    <scope>NUCLEOTIDE SEQUENCE</scope>
    <source>
        <strain evidence="1">B73</strain>
    </source>
</reference>
<evidence type="ECO:0000313" key="1">
    <source>
        <dbReference type="EMBL" id="ACR35035.1"/>
    </source>
</evidence>
<protein>
    <submittedName>
        <fullName evidence="1">Uncharacterized protein</fullName>
    </submittedName>
</protein>
<sequence length="54" mass="6633">MDPTRTILLERVLWLVFQRIWFFYHTVSFGFRETRRELEARNSRSAAQEASRQE</sequence>
<name>C4J1I5_MAIZE</name>
<organism evidence="1">
    <name type="scientific">Zea mays</name>
    <name type="common">Maize</name>
    <dbReference type="NCBI Taxonomy" id="4577"/>
    <lineage>
        <taxon>Eukaryota</taxon>
        <taxon>Viridiplantae</taxon>
        <taxon>Streptophyta</taxon>
        <taxon>Embryophyta</taxon>
        <taxon>Tracheophyta</taxon>
        <taxon>Spermatophyta</taxon>
        <taxon>Magnoliopsida</taxon>
        <taxon>Liliopsida</taxon>
        <taxon>Poales</taxon>
        <taxon>Poaceae</taxon>
        <taxon>PACMAD clade</taxon>
        <taxon>Panicoideae</taxon>
        <taxon>Andropogonodae</taxon>
        <taxon>Andropogoneae</taxon>
        <taxon>Tripsacinae</taxon>
        <taxon>Zea</taxon>
    </lineage>
</organism>
<accession>C4J1I5</accession>